<keyword evidence="4" id="KW-1185">Reference proteome</keyword>
<dbReference type="EMBL" id="JAPQKL010000004">
    <property type="protein sequence ID" value="KAJ5135767.1"/>
    <property type="molecule type" value="Genomic_DNA"/>
</dbReference>
<feature type="domain" description="DUF7905" evidence="2">
    <location>
        <begin position="434"/>
        <end position="744"/>
    </location>
</feature>
<dbReference type="RefSeq" id="XP_056522739.1">
    <property type="nucleotide sequence ID" value="XM_056665789.1"/>
</dbReference>
<sequence length="809" mass="91705">MASIPPSYETDWERLNAKSWELPNYGPGPDYGRGTIYVPDEEDEYPGRALGSNEANVAGVVDYAPAEARHHNLPPTPAGPATGHYISIPESRRPHVRGTGAMNTYAQDRPRHPSTRNTQSSQNPRRKRGSATALLHSPSNRGTSDFLQHGTGSSIVPIGQNDIPSKAKWRNGSRPDGKCTTHKNLESLTDSMLAAFRLPYECRVFQKKLSEEVSGETHIDFRQQILEDTGAYLRISDRNAKLVHIWGGKNEVWAARAQLQEMANSLFQLGAPSNGPSWSKIRAYSNTKAANSQSLEFYETRLSGLRQPPKISAFYTLAFLWPMDGPTVDHCLTARREILDSIRLKYDVNIYAKPGAPDYLFISGNSQRVIGIIASRLRELWQSLFMQCDTEMKLFLVGPPPPELMRTHVILQKCGQFTRAVLCGPELAPDVAAKWKATADRLKLSNKNAVTGRLKNALHILPEFQGFLQMRVKFGTFALQQWRRPEDGASYRFSEFREMVSHRNAEGRLLPGIQLQQEELFERITASQILKPWGQDKFDSLTKLQPKYTAEFDYKASRDTMIRVEVRLSLPRASEEFEVNGIRCFKPQPINAPVDRQMPMQISMIDFERSDWQFEVKALELCPDSDITPELQKFMRSIAFQWNPTAKSITSVPQRKAKFIRGARVTRFVEKAALYMQVKGTPYVFELARFDEYNYVAGHWSLTANVSWGASLYDPMWDDLLGEKAKPGILRIPSDKALSVFFPSPEKEQRQSDNKQTEEEAREEAETRDREEEMQLTTFMSIVQQIARMLKDPGAEAPDVLDSDLGTLF</sequence>
<dbReference type="GeneID" id="81404959"/>
<feature type="compositionally biased region" description="Polar residues" evidence="1">
    <location>
        <begin position="137"/>
        <end position="154"/>
    </location>
</feature>
<evidence type="ECO:0000313" key="4">
    <source>
        <dbReference type="Proteomes" id="UP001149079"/>
    </source>
</evidence>
<comment type="caution">
    <text evidence="3">The sequence shown here is derived from an EMBL/GenBank/DDBJ whole genome shotgun (WGS) entry which is preliminary data.</text>
</comment>
<reference evidence="3" key="1">
    <citation type="submission" date="2022-11" db="EMBL/GenBank/DDBJ databases">
        <authorList>
            <person name="Petersen C."/>
        </authorList>
    </citation>
    <scope>NUCLEOTIDE SEQUENCE</scope>
    <source>
        <strain evidence="3">IBT 22155</strain>
    </source>
</reference>
<feature type="region of interest" description="Disordered" evidence="1">
    <location>
        <begin position="91"/>
        <end position="178"/>
    </location>
</feature>
<dbReference type="AlphaFoldDB" id="A0A9W9L4H9"/>
<name>A0A9W9L4H9_9EURO</name>
<feature type="region of interest" description="Disordered" evidence="1">
    <location>
        <begin position="742"/>
        <end position="773"/>
    </location>
</feature>
<dbReference type="InterPro" id="IPR057227">
    <property type="entry name" value="DUF7905"/>
</dbReference>
<accession>A0A9W9L4H9</accession>
<feature type="compositionally biased region" description="Basic and acidic residues" evidence="1">
    <location>
        <begin position="745"/>
        <end position="773"/>
    </location>
</feature>
<organism evidence="3 4">
    <name type="scientific">Penicillium bovifimosum</name>
    <dbReference type="NCBI Taxonomy" id="126998"/>
    <lineage>
        <taxon>Eukaryota</taxon>
        <taxon>Fungi</taxon>
        <taxon>Dikarya</taxon>
        <taxon>Ascomycota</taxon>
        <taxon>Pezizomycotina</taxon>
        <taxon>Eurotiomycetes</taxon>
        <taxon>Eurotiomycetidae</taxon>
        <taxon>Eurotiales</taxon>
        <taxon>Aspergillaceae</taxon>
        <taxon>Penicillium</taxon>
    </lineage>
</organism>
<dbReference type="OrthoDB" id="4739136at2759"/>
<dbReference type="Proteomes" id="UP001149079">
    <property type="component" value="Unassembled WGS sequence"/>
</dbReference>
<reference evidence="3" key="2">
    <citation type="journal article" date="2023" name="IMA Fungus">
        <title>Comparative genomic study of the Penicillium genus elucidates a diverse pangenome and 15 lateral gene transfer events.</title>
        <authorList>
            <person name="Petersen C."/>
            <person name="Sorensen T."/>
            <person name="Nielsen M.R."/>
            <person name="Sondergaard T.E."/>
            <person name="Sorensen J.L."/>
            <person name="Fitzpatrick D.A."/>
            <person name="Frisvad J.C."/>
            <person name="Nielsen K.L."/>
        </authorList>
    </citation>
    <scope>NUCLEOTIDE SEQUENCE</scope>
    <source>
        <strain evidence="3">IBT 22155</strain>
    </source>
</reference>
<evidence type="ECO:0000256" key="1">
    <source>
        <dbReference type="SAM" id="MobiDB-lite"/>
    </source>
</evidence>
<gene>
    <name evidence="3" type="ORF">N7515_005045</name>
</gene>
<evidence type="ECO:0000259" key="2">
    <source>
        <dbReference type="Pfam" id="PF25482"/>
    </source>
</evidence>
<protein>
    <recommendedName>
        <fullName evidence="2">DUF7905 domain-containing protein</fullName>
    </recommendedName>
</protein>
<proteinExistence type="predicted"/>
<evidence type="ECO:0000313" key="3">
    <source>
        <dbReference type="EMBL" id="KAJ5135767.1"/>
    </source>
</evidence>
<dbReference type="Pfam" id="PF25482">
    <property type="entry name" value="DUF7905"/>
    <property type="match status" value="1"/>
</dbReference>